<sequence length="150" mass="17312">MRRMLIQIDLVASPCRKSLSNGVVECIAAVTIGPHRSHNGFLFLFLTLVVLVVMLRVKLHVRTCKWLQAQPDTTFQSKDDSAYHENAWDIKILICNEGGLTNGLDFKFFKAVENAREFVVMCRCWKRFRKYPESARLGDFTVIYDNEPKN</sequence>
<dbReference type="Proteomes" id="UP000826195">
    <property type="component" value="Unassembled WGS sequence"/>
</dbReference>
<evidence type="ECO:0008006" key="4">
    <source>
        <dbReference type="Google" id="ProtNLM"/>
    </source>
</evidence>
<keyword evidence="1" id="KW-0472">Membrane</keyword>
<organism evidence="2 3">
    <name type="scientific">Cotesia glomerata</name>
    <name type="common">Lepidopteran parasitic wasp</name>
    <name type="synonym">Apanteles glomeratus</name>
    <dbReference type="NCBI Taxonomy" id="32391"/>
    <lineage>
        <taxon>Eukaryota</taxon>
        <taxon>Metazoa</taxon>
        <taxon>Ecdysozoa</taxon>
        <taxon>Arthropoda</taxon>
        <taxon>Hexapoda</taxon>
        <taxon>Insecta</taxon>
        <taxon>Pterygota</taxon>
        <taxon>Neoptera</taxon>
        <taxon>Endopterygota</taxon>
        <taxon>Hymenoptera</taxon>
        <taxon>Apocrita</taxon>
        <taxon>Ichneumonoidea</taxon>
        <taxon>Braconidae</taxon>
        <taxon>Microgastrinae</taxon>
        <taxon>Cotesia</taxon>
    </lineage>
</organism>
<comment type="caution">
    <text evidence="2">The sequence shown here is derived from an EMBL/GenBank/DDBJ whole genome shotgun (WGS) entry which is preliminary data.</text>
</comment>
<keyword evidence="3" id="KW-1185">Reference proteome</keyword>
<dbReference type="EMBL" id="JAHXZJ010002982">
    <property type="protein sequence ID" value="KAH0535750.1"/>
    <property type="molecule type" value="Genomic_DNA"/>
</dbReference>
<protein>
    <recommendedName>
        <fullName evidence="4">S-protein homolog</fullName>
    </recommendedName>
</protein>
<proteinExistence type="predicted"/>
<name>A0AAV7HVD7_COTGL</name>
<evidence type="ECO:0000256" key="1">
    <source>
        <dbReference type="SAM" id="Phobius"/>
    </source>
</evidence>
<evidence type="ECO:0000313" key="3">
    <source>
        <dbReference type="Proteomes" id="UP000826195"/>
    </source>
</evidence>
<dbReference type="AlphaFoldDB" id="A0AAV7HVD7"/>
<reference evidence="2 3" key="1">
    <citation type="journal article" date="2021" name="J. Hered.">
        <title>A chromosome-level genome assembly of the parasitoid wasp, Cotesia glomerata (Hymenoptera: Braconidae).</title>
        <authorList>
            <person name="Pinto B.J."/>
            <person name="Weis J.J."/>
            <person name="Gamble T."/>
            <person name="Ode P.J."/>
            <person name="Paul R."/>
            <person name="Zaspel J.M."/>
        </authorList>
    </citation>
    <scope>NUCLEOTIDE SEQUENCE [LARGE SCALE GENOMIC DNA]</scope>
    <source>
        <strain evidence="2">CgM1</strain>
    </source>
</reference>
<evidence type="ECO:0000313" key="2">
    <source>
        <dbReference type="EMBL" id="KAH0535750.1"/>
    </source>
</evidence>
<accession>A0AAV7HVD7</accession>
<gene>
    <name evidence="2" type="ORF">KQX54_018825</name>
</gene>
<keyword evidence="1" id="KW-0812">Transmembrane</keyword>
<feature type="transmembrane region" description="Helical" evidence="1">
    <location>
        <begin position="40"/>
        <end position="57"/>
    </location>
</feature>
<keyword evidence="1" id="KW-1133">Transmembrane helix</keyword>